<proteinExistence type="predicted"/>
<sequence length="62" mass="7291">MFSIFFIIFSLTLYAFFRSIRHRNAGLLYFSDFSVIRFITNIASVHNLPVRKPYCLSAKLIL</sequence>
<keyword evidence="2" id="KW-1185">Reference proteome</keyword>
<evidence type="ECO:0000313" key="1">
    <source>
        <dbReference type="EMBL" id="CAG9837384.1"/>
    </source>
</evidence>
<evidence type="ECO:0000313" key="2">
    <source>
        <dbReference type="Proteomes" id="UP001153709"/>
    </source>
</evidence>
<dbReference type="EMBL" id="OU898282">
    <property type="protein sequence ID" value="CAG9837384.1"/>
    <property type="molecule type" value="Genomic_DNA"/>
</dbReference>
<name>A0A9N9T6D4_DIABA</name>
<dbReference type="Proteomes" id="UP001153709">
    <property type="component" value="Chromosome 7"/>
</dbReference>
<reference evidence="1" key="1">
    <citation type="submission" date="2022-01" db="EMBL/GenBank/DDBJ databases">
        <authorList>
            <person name="King R."/>
        </authorList>
    </citation>
    <scope>NUCLEOTIDE SEQUENCE</scope>
</reference>
<accession>A0A9N9T6D4</accession>
<protein>
    <submittedName>
        <fullName evidence="1">Uncharacterized protein</fullName>
    </submittedName>
</protein>
<gene>
    <name evidence="1" type="ORF">DIABBA_LOCUS10369</name>
</gene>
<dbReference type="AlphaFoldDB" id="A0A9N9T6D4"/>
<organism evidence="1 2">
    <name type="scientific">Diabrotica balteata</name>
    <name type="common">Banded cucumber beetle</name>
    <dbReference type="NCBI Taxonomy" id="107213"/>
    <lineage>
        <taxon>Eukaryota</taxon>
        <taxon>Metazoa</taxon>
        <taxon>Ecdysozoa</taxon>
        <taxon>Arthropoda</taxon>
        <taxon>Hexapoda</taxon>
        <taxon>Insecta</taxon>
        <taxon>Pterygota</taxon>
        <taxon>Neoptera</taxon>
        <taxon>Endopterygota</taxon>
        <taxon>Coleoptera</taxon>
        <taxon>Polyphaga</taxon>
        <taxon>Cucujiformia</taxon>
        <taxon>Chrysomeloidea</taxon>
        <taxon>Chrysomelidae</taxon>
        <taxon>Galerucinae</taxon>
        <taxon>Diabroticina</taxon>
        <taxon>Diabroticites</taxon>
        <taxon>Diabrotica</taxon>
    </lineage>
</organism>